<accession>K0SQX5</accession>
<dbReference type="AlphaFoldDB" id="K0SQX5"/>
<evidence type="ECO:0000313" key="2">
    <source>
        <dbReference type="Proteomes" id="UP000266841"/>
    </source>
</evidence>
<keyword evidence="2" id="KW-1185">Reference proteome</keyword>
<evidence type="ECO:0000313" key="1">
    <source>
        <dbReference type="EMBL" id="EJK67780.1"/>
    </source>
</evidence>
<gene>
    <name evidence="1" type="ORF">THAOC_11146</name>
</gene>
<dbReference type="Proteomes" id="UP000266841">
    <property type="component" value="Unassembled WGS sequence"/>
</dbReference>
<dbReference type="EMBL" id="AGNL01012640">
    <property type="protein sequence ID" value="EJK67780.1"/>
    <property type="molecule type" value="Genomic_DNA"/>
</dbReference>
<sequence>MPVRCKGGAPIVIFSTRPIGPDPPRGTKIIKLCGSLCFYEAGRKFTSAGSVWSCPQVESACGQEIPTRLFRPAYVIVGS</sequence>
<reference evidence="1 2" key="1">
    <citation type="journal article" date="2012" name="Genome Biol.">
        <title>Genome and low-iron response of an oceanic diatom adapted to chronic iron limitation.</title>
        <authorList>
            <person name="Lommer M."/>
            <person name="Specht M."/>
            <person name="Roy A.S."/>
            <person name="Kraemer L."/>
            <person name="Andreson R."/>
            <person name="Gutowska M.A."/>
            <person name="Wolf J."/>
            <person name="Bergner S.V."/>
            <person name="Schilhabel M.B."/>
            <person name="Klostermeier U.C."/>
            <person name="Beiko R.G."/>
            <person name="Rosenstiel P."/>
            <person name="Hippler M."/>
            <person name="Laroche J."/>
        </authorList>
    </citation>
    <scope>NUCLEOTIDE SEQUENCE [LARGE SCALE GENOMIC DNA]</scope>
    <source>
        <strain evidence="1 2">CCMP1005</strain>
    </source>
</reference>
<protein>
    <submittedName>
        <fullName evidence="1">Uncharacterized protein</fullName>
    </submittedName>
</protein>
<proteinExistence type="predicted"/>
<organism evidence="1 2">
    <name type="scientific">Thalassiosira oceanica</name>
    <name type="common">Marine diatom</name>
    <dbReference type="NCBI Taxonomy" id="159749"/>
    <lineage>
        <taxon>Eukaryota</taxon>
        <taxon>Sar</taxon>
        <taxon>Stramenopiles</taxon>
        <taxon>Ochrophyta</taxon>
        <taxon>Bacillariophyta</taxon>
        <taxon>Coscinodiscophyceae</taxon>
        <taxon>Thalassiosirophycidae</taxon>
        <taxon>Thalassiosirales</taxon>
        <taxon>Thalassiosiraceae</taxon>
        <taxon>Thalassiosira</taxon>
    </lineage>
</organism>
<name>K0SQX5_THAOC</name>
<comment type="caution">
    <text evidence="1">The sequence shown here is derived from an EMBL/GenBank/DDBJ whole genome shotgun (WGS) entry which is preliminary data.</text>
</comment>